<comment type="caution">
    <text evidence="4">The sequence shown here is derived from an EMBL/GenBank/DDBJ whole genome shotgun (WGS) entry which is preliminary data.</text>
</comment>
<feature type="non-terminal residue" evidence="4">
    <location>
        <position position="71"/>
    </location>
</feature>
<accession>A0AAW5K213</accession>
<dbReference type="GO" id="GO:0016798">
    <property type="term" value="F:hydrolase activity, acting on glycosyl bonds"/>
    <property type="evidence" value="ECO:0007669"/>
    <property type="project" value="UniProtKB-KW"/>
</dbReference>
<gene>
    <name evidence="4" type="ORF">NE692_11290</name>
</gene>
<evidence type="ECO:0000313" key="4">
    <source>
        <dbReference type="EMBL" id="MCQ4794026.1"/>
    </source>
</evidence>
<sequence>DSANAGDFFFALTKEGKGLQEEGYLMPVDEKTAVEAETTTGAFWATRTILQSLKANGNIPQGVARDYPLYK</sequence>
<keyword evidence="2" id="KW-0326">Glycosidase</keyword>
<name>A0AAW5K213_BIFAD</name>
<dbReference type="SUPFAM" id="SSF55545">
    <property type="entry name" value="beta-N-acetylhexosaminidase-like domain"/>
    <property type="match status" value="1"/>
</dbReference>
<keyword evidence="1 4" id="KW-0378">Hydrolase</keyword>
<dbReference type="Pfam" id="PF02838">
    <property type="entry name" value="Glyco_hydro_20b"/>
    <property type="match status" value="1"/>
</dbReference>
<feature type="domain" description="Beta-hexosaminidase bacterial type N-terminal" evidence="3">
    <location>
        <begin position="5"/>
        <end position="67"/>
    </location>
</feature>
<dbReference type="InterPro" id="IPR029018">
    <property type="entry name" value="Hex-like_dom2"/>
</dbReference>
<dbReference type="GO" id="GO:0005975">
    <property type="term" value="P:carbohydrate metabolic process"/>
    <property type="evidence" value="ECO:0007669"/>
    <property type="project" value="UniProtKB-ARBA"/>
</dbReference>
<dbReference type="RefSeq" id="WP_256134832.1">
    <property type="nucleotide sequence ID" value="NZ_JANFYM010000062.1"/>
</dbReference>
<dbReference type="InterPro" id="IPR015882">
    <property type="entry name" value="HEX_bac_N"/>
</dbReference>
<proteinExistence type="predicted"/>
<dbReference type="AlphaFoldDB" id="A0AAW5K213"/>
<dbReference type="Gene3D" id="3.30.379.10">
    <property type="entry name" value="Chitobiase/beta-hexosaminidase domain 2-like"/>
    <property type="match status" value="1"/>
</dbReference>
<reference evidence="4" key="1">
    <citation type="submission" date="2022-06" db="EMBL/GenBank/DDBJ databases">
        <title>Isolation of gut microbiota from human fecal samples.</title>
        <authorList>
            <person name="Pamer E.G."/>
            <person name="Barat B."/>
            <person name="Waligurski E."/>
            <person name="Medina S."/>
            <person name="Paddock L."/>
            <person name="Mostad J."/>
        </authorList>
    </citation>
    <scope>NUCLEOTIDE SEQUENCE</scope>
    <source>
        <strain evidence="4">SL.1.01</strain>
    </source>
</reference>
<organism evidence="4 5">
    <name type="scientific">Bifidobacterium adolescentis</name>
    <dbReference type="NCBI Taxonomy" id="1680"/>
    <lineage>
        <taxon>Bacteria</taxon>
        <taxon>Bacillati</taxon>
        <taxon>Actinomycetota</taxon>
        <taxon>Actinomycetes</taxon>
        <taxon>Bifidobacteriales</taxon>
        <taxon>Bifidobacteriaceae</taxon>
        <taxon>Bifidobacterium</taxon>
    </lineage>
</organism>
<feature type="non-terminal residue" evidence="4">
    <location>
        <position position="1"/>
    </location>
</feature>
<dbReference type="EMBL" id="JANFYM010000062">
    <property type="protein sequence ID" value="MCQ4794026.1"/>
    <property type="molecule type" value="Genomic_DNA"/>
</dbReference>
<evidence type="ECO:0000256" key="1">
    <source>
        <dbReference type="ARBA" id="ARBA00022801"/>
    </source>
</evidence>
<evidence type="ECO:0000256" key="2">
    <source>
        <dbReference type="ARBA" id="ARBA00023295"/>
    </source>
</evidence>
<protein>
    <submittedName>
        <fullName evidence="4">Glycoside hydrolase family 20 zincin-like fold domain-containing protein</fullName>
    </submittedName>
</protein>
<evidence type="ECO:0000259" key="3">
    <source>
        <dbReference type="Pfam" id="PF02838"/>
    </source>
</evidence>
<dbReference type="Proteomes" id="UP001206013">
    <property type="component" value="Unassembled WGS sequence"/>
</dbReference>
<evidence type="ECO:0000313" key="5">
    <source>
        <dbReference type="Proteomes" id="UP001206013"/>
    </source>
</evidence>